<dbReference type="STRING" id="400668.Mmwyl1_1005"/>
<dbReference type="InterPro" id="IPR008278">
    <property type="entry name" value="4-PPantetheinyl_Trfase_dom"/>
</dbReference>
<dbReference type="EMBL" id="CP000749">
    <property type="protein sequence ID" value="ABR69936.1"/>
    <property type="molecule type" value="Genomic_DNA"/>
</dbReference>
<protein>
    <submittedName>
        <fullName evidence="4">4'-phosphopantetheinyl transferase</fullName>
    </submittedName>
</protein>
<sequence>MDYNLGSSVVLTIAFSKKAFPIDCTLDDSEKKRASMFRFEHLREQYIFAHAFKRRILSHYFPFRKASEWYFAQTSSGKPYIKEDIAFNLSHSTSSVAIALVESTDKSAVGVDIECFREMDDLESMIEMVCHPDEKQQLDICDDRSKGFFKLWTAKEALLKACGSGLIDDLDRINCRQSLLSDQSYSLHWQGKQYCLKSFSFEWGVIAVVWSADLLVSDIRLDDWASGVPVSEAFCI</sequence>
<dbReference type="InterPro" id="IPR037143">
    <property type="entry name" value="4-PPantetheinyl_Trfase_dom_sf"/>
</dbReference>
<dbReference type="eggNOG" id="COG2091">
    <property type="taxonomic scope" value="Bacteria"/>
</dbReference>
<evidence type="ECO:0000259" key="3">
    <source>
        <dbReference type="Pfam" id="PF01648"/>
    </source>
</evidence>
<reference evidence="4" key="1">
    <citation type="submission" date="2007-06" db="EMBL/GenBank/DDBJ databases">
        <title>Complete sequence of Marinomonas sp. MWYL1.</title>
        <authorList>
            <consortium name="US DOE Joint Genome Institute"/>
            <person name="Copeland A."/>
            <person name="Lucas S."/>
            <person name="Lapidus A."/>
            <person name="Barry K."/>
            <person name="Glavina del Rio T."/>
            <person name="Dalin E."/>
            <person name="Tice H."/>
            <person name="Pitluck S."/>
            <person name="Kiss H."/>
            <person name="Brettin T."/>
            <person name="Bruce D."/>
            <person name="Detter J.C."/>
            <person name="Han C."/>
            <person name="Schmutz J."/>
            <person name="Larimer F."/>
            <person name="Land M."/>
            <person name="Hauser L."/>
            <person name="Kyrpides N."/>
            <person name="Kim E."/>
            <person name="Johnston A.W.B."/>
            <person name="Todd J.D."/>
            <person name="Rogers R."/>
            <person name="Wexler M."/>
            <person name="Bond P.L."/>
            <person name="Li Y."/>
            <person name="Richardson P."/>
        </authorList>
    </citation>
    <scope>NUCLEOTIDE SEQUENCE [LARGE SCALE GENOMIC DNA]</scope>
    <source>
        <strain evidence="4">MWYL1</strain>
    </source>
</reference>
<dbReference type="KEGG" id="mmw:Mmwyl1_1005"/>
<dbReference type="GO" id="GO:0000287">
    <property type="term" value="F:magnesium ion binding"/>
    <property type="evidence" value="ECO:0007669"/>
    <property type="project" value="InterPro"/>
</dbReference>
<feature type="domain" description="4'-phosphopantetheinyl transferase" evidence="3">
    <location>
        <begin position="108"/>
        <end position="197"/>
    </location>
</feature>
<dbReference type="OrthoDB" id="9808281at2"/>
<proteinExistence type="inferred from homology"/>
<dbReference type="GO" id="GO:0019878">
    <property type="term" value="P:lysine biosynthetic process via aminoadipic acid"/>
    <property type="evidence" value="ECO:0007669"/>
    <property type="project" value="TreeGrafter"/>
</dbReference>
<dbReference type="SUPFAM" id="SSF56214">
    <property type="entry name" value="4'-phosphopantetheinyl transferase"/>
    <property type="match status" value="2"/>
</dbReference>
<dbReference type="Pfam" id="PF01648">
    <property type="entry name" value="ACPS"/>
    <property type="match status" value="1"/>
</dbReference>
<dbReference type="PANTHER" id="PTHR12215:SF10">
    <property type="entry name" value="L-AMINOADIPATE-SEMIALDEHYDE DEHYDROGENASE-PHOSPHOPANTETHEINYL TRANSFERASE"/>
    <property type="match status" value="1"/>
</dbReference>
<dbReference type="Gene3D" id="3.90.470.20">
    <property type="entry name" value="4'-phosphopantetheinyl transferase domain"/>
    <property type="match status" value="2"/>
</dbReference>
<gene>
    <name evidence="4" type="ordered locus">Mmwyl1_1005</name>
</gene>
<dbReference type="GO" id="GO:0005829">
    <property type="term" value="C:cytosol"/>
    <property type="evidence" value="ECO:0007669"/>
    <property type="project" value="TreeGrafter"/>
</dbReference>
<dbReference type="PANTHER" id="PTHR12215">
    <property type="entry name" value="PHOSPHOPANTETHEINE TRANSFERASE"/>
    <property type="match status" value="1"/>
</dbReference>
<dbReference type="HOGENOM" id="CLU_109682_0_0_6"/>
<evidence type="ECO:0000256" key="1">
    <source>
        <dbReference type="ARBA" id="ARBA00010990"/>
    </source>
</evidence>
<name>A6VU07_MARMS</name>
<evidence type="ECO:0000313" key="4">
    <source>
        <dbReference type="EMBL" id="ABR69936.1"/>
    </source>
</evidence>
<dbReference type="GO" id="GO:0008897">
    <property type="term" value="F:holo-[acyl-carrier-protein] synthase activity"/>
    <property type="evidence" value="ECO:0007669"/>
    <property type="project" value="InterPro"/>
</dbReference>
<keyword evidence="2 4" id="KW-0808">Transferase</keyword>
<dbReference type="AlphaFoldDB" id="A6VU07"/>
<evidence type="ECO:0000256" key="2">
    <source>
        <dbReference type="ARBA" id="ARBA00022679"/>
    </source>
</evidence>
<dbReference type="InterPro" id="IPR050559">
    <property type="entry name" value="P-Pant_transferase_sf"/>
</dbReference>
<organism evidence="4">
    <name type="scientific">Marinomonas sp. (strain MWYL1)</name>
    <dbReference type="NCBI Taxonomy" id="400668"/>
    <lineage>
        <taxon>Bacteria</taxon>
        <taxon>Pseudomonadati</taxon>
        <taxon>Pseudomonadota</taxon>
        <taxon>Gammaproteobacteria</taxon>
        <taxon>Oceanospirillales</taxon>
        <taxon>Oceanospirillaceae</taxon>
        <taxon>Marinomonas</taxon>
    </lineage>
</organism>
<comment type="similarity">
    <text evidence="1">Belongs to the P-Pant transferase superfamily. Gsp/Sfp/HetI/AcpT family.</text>
</comment>
<accession>A6VU07</accession>